<name>A0A397HWP7_9GLOM</name>
<evidence type="ECO:0000313" key="3">
    <source>
        <dbReference type="Proteomes" id="UP000266861"/>
    </source>
</evidence>
<dbReference type="InterPro" id="IPR006571">
    <property type="entry name" value="TLDc_dom"/>
</dbReference>
<dbReference type="Pfam" id="PF07534">
    <property type="entry name" value="TLD"/>
    <property type="match status" value="1"/>
</dbReference>
<dbReference type="EMBL" id="PQFF01000274">
    <property type="protein sequence ID" value="RHZ67645.1"/>
    <property type="molecule type" value="Genomic_DNA"/>
</dbReference>
<comment type="caution">
    <text evidence="2">The sequence shown here is derived from an EMBL/GenBank/DDBJ whole genome shotgun (WGS) entry which is preliminary data.</text>
</comment>
<dbReference type="AlphaFoldDB" id="A0A397HWP7"/>
<feature type="domain" description="TLDc" evidence="1">
    <location>
        <begin position="92"/>
        <end position="183"/>
    </location>
</feature>
<evidence type="ECO:0000259" key="1">
    <source>
        <dbReference type="PROSITE" id="PS51886"/>
    </source>
</evidence>
<protein>
    <recommendedName>
        <fullName evidence="1">TLDc domain-containing protein</fullName>
    </recommendedName>
</protein>
<dbReference type="Proteomes" id="UP000266861">
    <property type="component" value="Unassembled WGS sequence"/>
</dbReference>
<keyword evidence="3" id="KW-1185">Reference proteome</keyword>
<dbReference type="PROSITE" id="PS51886">
    <property type="entry name" value="TLDC"/>
    <property type="match status" value="1"/>
</dbReference>
<evidence type="ECO:0000313" key="2">
    <source>
        <dbReference type="EMBL" id="RHZ67645.1"/>
    </source>
</evidence>
<accession>A0A397HWP7</accession>
<sequence>MVNSNELELKEPSLQLESYLIESKAFWSRTHPLFIIQSLTVTNLKALKTTLQNCLPLIRYFHILDEDIWEKVKPYEKILEKQLWGDMIQRHMFPISQLTVELSSWIDRKSTTYSLESIPYEFQLIFLGSRDGFRPKTFWNMFHGYSGTIVVAKVDGTDETVGGYNPLAWDNSIKDHFMETILS</sequence>
<reference evidence="2 3" key="1">
    <citation type="submission" date="2018-08" db="EMBL/GenBank/DDBJ databases">
        <title>Genome and evolution of the arbuscular mycorrhizal fungus Diversispora epigaea (formerly Glomus versiforme) and its bacterial endosymbionts.</title>
        <authorList>
            <person name="Sun X."/>
            <person name="Fei Z."/>
            <person name="Harrison M."/>
        </authorList>
    </citation>
    <scope>NUCLEOTIDE SEQUENCE [LARGE SCALE GENOMIC DNA]</scope>
    <source>
        <strain evidence="2 3">IT104</strain>
    </source>
</reference>
<proteinExistence type="predicted"/>
<gene>
    <name evidence="2" type="ORF">Glove_300g56</name>
</gene>
<organism evidence="2 3">
    <name type="scientific">Diversispora epigaea</name>
    <dbReference type="NCBI Taxonomy" id="1348612"/>
    <lineage>
        <taxon>Eukaryota</taxon>
        <taxon>Fungi</taxon>
        <taxon>Fungi incertae sedis</taxon>
        <taxon>Mucoromycota</taxon>
        <taxon>Glomeromycotina</taxon>
        <taxon>Glomeromycetes</taxon>
        <taxon>Diversisporales</taxon>
        <taxon>Diversisporaceae</taxon>
        <taxon>Diversispora</taxon>
    </lineage>
</organism>